<dbReference type="InterPro" id="IPR016032">
    <property type="entry name" value="Sig_transdc_resp-reg_C-effctor"/>
</dbReference>
<keyword evidence="1" id="KW-0812">Transmembrane</keyword>
<dbReference type="Gene3D" id="1.10.10.10">
    <property type="entry name" value="Winged helix-like DNA-binding domain superfamily/Winged helix DNA-binding domain"/>
    <property type="match status" value="1"/>
</dbReference>
<feature type="transmembrane region" description="Helical" evidence="1">
    <location>
        <begin position="225"/>
        <end position="249"/>
    </location>
</feature>
<evidence type="ECO:0000256" key="1">
    <source>
        <dbReference type="SAM" id="Phobius"/>
    </source>
</evidence>
<dbReference type="GO" id="GO:0006355">
    <property type="term" value="P:regulation of DNA-templated transcription"/>
    <property type="evidence" value="ECO:0007669"/>
    <property type="project" value="InterPro"/>
</dbReference>
<evidence type="ECO:0000313" key="3">
    <source>
        <dbReference type="EMBL" id="MQT16489.1"/>
    </source>
</evidence>
<dbReference type="SUPFAM" id="SSF46894">
    <property type="entry name" value="C-terminal effector domain of the bipartite response regulators"/>
    <property type="match status" value="1"/>
</dbReference>
<keyword evidence="4" id="KW-1185">Reference proteome</keyword>
<dbReference type="OrthoDB" id="7206433at2"/>
<dbReference type="EMBL" id="WIOL01000001">
    <property type="protein sequence ID" value="MQT16489.1"/>
    <property type="molecule type" value="Genomic_DNA"/>
</dbReference>
<dbReference type="Pfam" id="PF00196">
    <property type="entry name" value="GerE"/>
    <property type="match status" value="1"/>
</dbReference>
<dbReference type="CDD" id="cd06170">
    <property type="entry name" value="LuxR_C_like"/>
    <property type="match status" value="1"/>
</dbReference>
<gene>
    <name evidence="3" type="ORF">F3168_04355</name>
</gene>
<sequence length="253" mass="26929">MLVNYADEYGSDVADDLDNGPQPRWCSSVTIRQEASNPNVLALTDGQRDCLRLVYNHMKSKDIARVLGVSPHTVDMRLRTAMKTLGVASRIEAARMLVQEESGGETTPDRASAQYQSLIYQAPDVAEPTDPAKMQSPALDSGDDADITNFSVDCITPASSPVVDPIVNGPPRLATASMDVETLFDTNRAGAGSFDPGPSIRPTGEPGVRSLPWGQRNDLSVGARLGWIFMIAVGSALAFGSILAALAALKTLI</sequence>
<dbReference type="AlphaFoldDB" id="A0A7C9GU21"/>
<comment type="caution">
    <text evidence="3">The sequence shown here is derived from an EMBL/GenBank/DDBJ whole genome shotgun (WGS) entry which is preliminary data.</text>
</comment>
<dbReference type="Proteomes" id="UP000481327">
    <property type="component" value="Unassembled WGS sequence"/>
</dbReference>
<proteinExistence type="predicted"/>
<dbReference type="GO" id="GO:0003677">
    <property type="term" value="F:DNA binding"/>
    <property type="evidence" value="ECO:0007669"/>
    <property type="project" value="InterPro"/>
</dbReference>
<keyword evidence="1" id="KW-1133">Transmembrane helix</keyword>
<dbReference type="InterPro" id="IPR036388">
    <property type="entry name" value="WH-like_DNA-bd_sf"/>
</dbReference>
<evidence type="ECO:0000313" key="4">
    <source>
        <dbReference type="Proteomes" id="UP000481327"/>
    </source>
</evidence>
<keyword evidence="1" id="KW-0472">Membrane</keyword>
<feature type="domain" description="HTH luxR-type" evidence="2">
    <location>
        <begin position="36"/>
        <end position="101"/>
    </location>
</feature>
<evidence type="ECO:0000259" key="2">
    <source>
        <dbReference type="PROSITE" id="PS50043"/>
    </source>
</evidence>
<dbReference type="PROSITE" id="PS50043">
    <property type="entry name" value="HTH_LUXR_2"/>
    <property type="match status" value="1"/>
</dbReference>
<dbReference type="SMART" id="SM00421">
    <property type="entry name" value="HTH_LUXR"/>
    <property type="match status" value="1"/>
</dbReference>
<name>A0A7C9GU21_9SPHN</name>
<organism evidence="3 4">
    <name type="scientific">Sandarakinorhabdus fusca</name>
    <dbReference type="NCBI Taxonomy" id="1439888"/>
    <lineage>
        <taxon>Bacteria</taxon>
        <taxon>Pseudomonadati</taxon>
        <taxon>Pseudomonadota</taxon>
        <taxon>Alphaproteobacteria</taxon>
        <taxon>Sphingomonadales</taxon>
        <taxon>Sphingosinicellaceae</taxon>
        <taxon>Sandarakinorhabdus</taxon>
    </lineage>
</organism>
<reference evidence="3 4" key="1">
    <citation type="submission" date="2019-09" db="EMBL/GenBank/DDBJ databases">
        <title>Polymorphobacter sp. isolated from a lake in China.</title>
        <authorList>
            <person name="Liu Z."/>
        </authorList>
    </citation>
    <scope>NUCLEOTIDE SEQUENCE [LARGE SCALE GENOMIC DNA]</scope>
    <source>
        <strain evidence="3 4">D40P</strain>
    </source>
</reference>
<accession>A0A7C9GU21</accession>
<protein>
    <recommendedName>
        <fullName evidence="2">HTH luxR-type domain-containing protein</fullName>
    </recommendedName>
</protein>
<dbReference type="InterPro" id="IPR000792">
    <property type="entry name" value="Tscrpt_reg_LuxR_C"/>
</dbReference>